<feature type="domain" description="PPM-type phosphatase" evidence="1">
    <location>
        <begin position="1"/>
        <end position="226"/>
    </location>
</feature>
<dbReference type="Gene3D" id="3.60.40.10">
    <property type="entry name" value="PPM-type phosphatase domain"/>
    <property type="match status" value="1"/>
</dbReference>
<comment type="caution">
    <text evidence="2">The sequence shown here is derived from an EMBL/GenBank/DDBJ whole genome shotgun (WGS) entry which is preliminary data.</text>
</comment>
<gene>
    <name evidence="2" type="ORF">ENO08_02065</name>
</gene>
<dbReference type="InterPro" id="IPR015655">
    <property type="entry name" value="PP2C"/>
</dbReference>
<accession>A0A7V2ATZ3</accession>
<organism evidence="2">
    <name type="scientific">Eiseniibacteriota bacterium</name>
    <dbReference type="NCBI Taxonomy" id="2212470"/>
    <lineage>
        <taxon>Bacteria</taxon>
        <taxon>Candidatus Eiseniibacteriota</taxon>
    </lineage>
</organism>
<name>A0A7V2ATZ3_UNCEI</name>
<feature type="non-terminal residue" evidence="2">
    <location>
        <position position="1"/>
    </location>
</feature>
<protein>
    <submittedName>
        <fullName evidence="2">Serine/threonine-protein phosphatase</fullName>
    </submittedName>
</protein>
<dbReference type="InterPro" id="IPR036457">
    <property type="entry name" value="PPM-type-like_dom_sf"/>
</dbReference>
<dbReference type="Pfam" id="PF13672">
    <property type="entry name" value="PP2C_2"/>
    <property type="match status" value="1"/>
</dbReference>
<reference evidence="2" key="1">
    <citation type="journal article" date="2020" name="mSystems">
        <title>Genome- and Community-Level Interaction Insights into Carbon Utilization and Element Cycling Functions of Hydrothermarchaeota in Hydrothermal Sediment.</title>
        <authorList>
            <person name="Zhou Z."/>
            <person name="Liu Y."/>
            <person name="Xu W."/>
            <person name="Pan J."/>
            <person name="Luo Z.H."/>
            <person name="Li M."/>
        </authorList>
    </citation>
    <scope>NUCLEOTIDE SEQUENCE [LARGE SCALE GENOMIC DNA]</scope>
    <source>
        <strain evidence="2">SpSt-1233</strain>
    </source>
</reference>
<dbReference type="SMART" id="SM00331">
    <property type="entry name" value="PP2C_SIG"/>
    <property type="match status" value="1"/>
</dbReference>
<dbReference type="AlphaFoldDB" id="A0A7V2ATZ3"/>
<dbReference type="PROSITE" id="PS51746">
    <property type="entry name" value="PPM_2"/>
    <property type="match status" value="1"/>
</dbReference>
<dbReference type="SMART" id="SM00332">
    <property type="entry name" value="PP2Cc"/>
    <property type="match status" value="1"/>
</dbReference>
<dbReference type="Proteomes" id="UP000886069">
    <property type="component" value="Unassembled WGS sequence"/>
</dbReference>
<dbReference type="InterPro" id="IPR001932">
    <property type="entry name" value="PPM-type_phosphatase-like_dom"/>
</dbReference>
<sequence>YGVFDPETDEVRRSRGVLVVVTDGMGGHFSGEEASRMVVEVMGDIYYAKAEKDKGAVETLDMAFREANRRVFDHVGNGRSGTAGTTCTSVALFDDHYNIAHAGDSRAYRVRGGKIEQLTDDHSLVGEMVQKGLIDREEAVRHPRRNVLTRAVGLRHEVSPDIHEGIAFRDGDKILLCSDGLFSMVPEVEIGDIVGRNDPKKACEELIDSALSYGGEDNVTAVVIQKGK</sequence>
<proteinExistence type="predicted"/>
<dbReference type="CDD" id="cd00143">
    <property type="entry name" value="PP2Cc"/>
    <property type="match status" value="1"/>
</dbReference>
<dbReference type="EMBL" id="DSEC01000146">
    <property type="protein sequence ID" value="HER43228.1"/>
    <property type="molecule type" value="Genomic_DNA"/>
</dbReference>
<dbReference type="SUPFAM" id="SSF81606">
    <property type="entry name" value="PP2C-like"/>
    <property type="match status" value="1"/>
</dbReference>
<dbReference type="PANTHER" id="PTHR47992">
    <property type="entry name" value="PROTEIN PHOSPHATASE"/>
    <property type="match status" value="1"/>
</dbReference>
<evidence type="ECO:0000313" key="2">
    <source>
        <dbReference type="EMBL" id="HER43228.1"/>
    </source>
</evidence>
<dbReference type="GO" id="GO:0004722">
    <property type="term" value="F:protein serine/threonine phosphatase activity"/>
    <property type="evidence" value="ECO:0007669"/>
    <property type="project" value="InterPro"/>
</dbReference>
<evidence type="ECO:0000259" key="1">
    <source>
        <dbReference type="PROSITE" id="PS51746"/>
    </source>
</evidence>